<keyword evidence="4" id="KW-0804">Transcription</keyword>
<evidence type="ECO:0000259" key="6">
    <source>
        <dbReference type="Pfam" id="PF08281"/>
    </source>
</evidence>
<dbReference type="InterPro" id="IPR013325">
    <property type="entry name" value="RNA_pol_sigma_r2"/>
</dbReference>
<keyword evidence="3" id="KW-0731">Sigma factor</keyword>
<sequence>MDDDALLTAWRAGRREAGHALIERHYAAVFRFFYGKAPPSVCEDLAQKTFEALCRRREAFRGEGSFRAYLLGVARFVLIGWNRRERRFEDVDDSALPADEPTPSGTLAEQETLRLVATALRGLDLDDQILIELKDWEGLSQAELAALFELPQPTVARRLQRARARLRAAVDALASGTTHAPALRDLDSCLASIRADIEARFGRVRGAVAGV</sequence>
<evidence type="ECO:0000313" key="7">
    <source>
        <dbReference type="EMBL" id="SFE52818.1"/>
    </source>
</evidence>
<dbReference type="GO" id="GO:0006352">
    <property type="term" value="P:DNA-templated transcription initiation"/>
    <property type="evidence" value="ECO:0007669"/>
    <property type="project" value="InterPro"/>
</dbReference>
<dbReference type="Pfam" id="PF04542">
    <property type="entry name" value="Sigma70_r2"/>
    <property type="match status" value="1"/>
</dbReference>
<feature type="domain" description="RNA polymerase sigma factor 70 region 4 type 2" evidence="6">
    <location>
        <begin position="114"/>
        <end position="166"/>
    </location>
</feature>
<dbReference type="Gene3D" id="1.10.10.10">
    <property type="entry name" value="Winged helix-like DNA-binding domain superfamily/Winged helix DNA-binding domain"/>
    <property type="match status" value="1"/>
</dbReference>
<keyword evidence="2" id="KW-0805">Transcription regulation</keyword>
<accession>A0A1I2BA89</accession>
<dbReference type="GO" id="GO:0003677">
    <property type="term" value="F:DNA binding"/>
    <property type="evidence" value="ECO:0007669"/>
    <property type="project" value="InterPro"/>
</dbReference>
<dbReference type="AlphaFoldDB" id="A0A1I2BA89"/>
<gene>
    <name evidence="7" type="ORF">SAMN02745121_04547</name>
</gene>
<feature type="domain" description="RNA polymerase sigma-70 region 2" evidence="5">
    <location>
        <begin position="21"/>
        <end position="87"/>
    </location>
</feature>
<dbReference type="Gene3D" id="1.10.1740.10">
    <property type="match status" value="1"/>
</dbReference>
<evidence type="ECO:0000313" key="8">
    <source>
        <dbReference type="Proteomes" id="UP000199400"/>
    </source>
</evidence>
<evidence type="ECO:0000259" key="5">
    <source>
        <dbReference type="Pfam" id="PF04542"/>
    </source>
</evidence>
<reference evidence="8" key="1">
    <citation type="submission" date="2016-10" db="EMBL/GenBank/DDBJ databases">
        <authorList>
            <person name="Varghese N."/>
            <person name="Submissions S."/>
        </authorList>
    </citation>
    <scope>NUCLEOTIDE SEQUENCE [LARGE SCALE GENOMIC DNA]</scope>
    <source>
        <strain evidence="8">ATCC 25963</strain>
    </source>
</reference>
<dbReference type="STRING" id="54.SAMN02745121_04547"/>
<name>A0A1I2BA89_9BACT</name>
<evidence type="ECO:0000256" key="4">
    <source>
        <dbReference type="ARBA" id="ARBA00023163"/>
    </source>
</evidence>
<comment type="similarity">
    <text evidence="1">Belongs to the sigma-70 factor family. ECF subfamily.</text>
</comment>
<dbReference type="OrthoDB" id="5507391at2"/>
<organism evidence="7 8">
    <name type="scientific">Nannocystis exedens</name>
    <dbReference type="NCBI Taxonomy" id="54"/>
    <lineage>
        <taxon>Bacteria</taxon>
        <taxon>Pseudomonadati</taxon>
        <taxon>Myxococcota</taxon>
        <taxon>Polyangia</taxon>
        <taxon>Nannocystales</taxon>
        <taxon>Nannocystaceae</taxon>
        <taxon>Nannocystis</taxon>
    </lineage>
</organism>
<dbReference type="RefSeq" id="WP_096326471.1">
    <property type="nucleotide sequence ID" value="NZ_FOMX01000015.1"/>
</dbReference>
<dbReference type="InterPro" id="IPR013249">
    <property type="entry name" value="RNA_pol_sigma70_r4_t2"/>
</dbReference>
<dbReference type="InterPro" id="IPR039425">
    <property type="entry name" value="RNA_pol_sigma-70-like"/>
</dbReference>
<dbReference type="Proteomes" id="UP000199400">
    <property type="component" value="Unassembled WGS sequence"/>
</dbReference>
<dbReference type="InterPro" id="IPR007627">
    <property type="entry name" value="RNA_pol_sigma70_r2"/>
</dbReference>
<proteinExistence type="inferred from homology"/>
<protein>
    <submittedName>
        <fullName evidence="7">RNA polymerase sigma-70 factor, ECF subfamily</fullName>
    </submittedName>
</protein>
<dbReference type="EMBL" id="FOMX01000015">
    <property type="protein sequence ID" value="SFE52818.1"/>
    <property type="molecule type" value="Genomic_DNA"/>
</dbReference>
<dbReference type="InterPro" id="IPR013324">
    <property type="entry name" value="RNA_pol_sigma_r3/r4-like"/>
</dbReference>
<dbReference type="PANTHER" id="PTHR43133">
    <property type="entry name" value="RNA POLYMERASE ECF-TYPE SIGMA FACTO"/>
    <property type="match status" value="1"/>
</dbReference>
<evidence type="ECO:0000256" key="3">
    <source>
        <dbReference type="ARBA" id="ARBA00023082"/>
    </source>
</evidence>
<dbReference type="Pfam" id="PF08281">
    <property type="entry name" value="Sigma70_r4_2"/>
    <property type="match status" value="1"/>
</dbReference>
<dbReference type="SUPFAM" id="SSF88659">
    <property type="entry name" value="Sigma3 and sigma4 domains of RNA polymerase sigma factors"/>
    <property type="match status" value="1"/>
</dbReference>
<dbReference type="SUPFAM" id="SSF88946">
    <property type="entry name" value="Sigma2 domain of RNA polymerase sigma factors"/>
    <property type="match status" value="1"/>
</dbReference>
<evidence type="ECO:0000256" key="2">
    <source>
        <dbReference type="ARBA" id="ARBA00023015"/>
    </source>
</evidence>
<dbReference type="InterPro" id="IPR036388">
    <property type="entry name" value="WH-like_DNA-bd_sf"/>
</dbReference>
<dbReference type="GO" id="GO:0016987">
    <property type="term" value="F:sigma factor activity"/>
    <property type="evidence" value="ECO:0007669"/>
    <property type="project" value="UniProtKB-KW"/>
</dbReference>
<dbReference type="NCBIfam" id="TIGR02937">
    <property type="entry name" value="sigma70-ECF"/>
    <property type="match status" value="1"/>
</dbReference>
<keyword evidence="8" id="KW-1185">Reference proteome</keyword>
<dbReference type="InterPro" id="IPR014284">
    <property type="entry name" value="RNA_pol_sigma-70_dom"/>
</dbReference>
<evidence type="ECO:0000256" key="1">
    <source>
        <dbReference type="ARBA" id="ARBA00010641"/>
    </source>
</evidence>
<dbReference type="PANTHER" id="PTHR43133:SF25">
    <property type="entry name" value="RNA POLYMERASE SIGMA FACTOR RFAY-RELATED"/>
    <property type="match status" value="1"/>
</dbReference>